<reference evidence="3 4" key="1">
    <citation type="submission" date="2019-04" db="EMBL/GenBank/DDBJ databases">
        <title>Isolation and identification of Cellulomonas shaoxiangyii sp. Nov. isolated from feces of the Tibetan antelopes (Pantholops hodgsonii) in the Qinghai-Tibet plateau of China.</title>
        <authorList>
            <person name="Tian Z."/>
        </authorList>
    </citation>
    <scope>NUCLEOTIDE SEQUENCE [LARGE SCALE GENOMIC DNA]</scope>
    <source>
        <strain evidence="3 4">Z28</strain>
    </source>
</reference>
<dbReference type="RefSeq" id="WP_135972478.1">
    <property type="nucleotide sequence ID" value="NZ_CP039291.1"/>
</dbReference>
<sequence length="421" mass="43753">MRLRPTVRGWALAAAALVSLQLGVSLGSLDLVRAGVLLLLLVGAAFAAVALGDPARGRRRLDVVREVAPNPVHAGAEAQVRVDVRALDGGGRARLAGLRFAEQAAVELSGGRALRARVRRAADHVAVTYPVRTTQRGRWPLGPLVVTRTDVFGVVRARTTLGEESEVAVWPAVSALPAPGDVLVGEPDRVALGARSPSTDDANLRDYREGDDLRRVHWRSSARRGALVVRSDERAGMRPVTVLIDLPVRQSTVEWTISVAASMALAMLDGGHPVRLVGAGIATGSGPGAAGASGFVHARSGPEARAALLDATIDLEPARSSAAADAHLLDAARLLHTAGTDGEIVIAVLGPLSAPARAALAHVGDAAHGWALVQADGRHAADSRDAQHTQAALVRAGWRVAPATTGEDAVACWMRLLGSAR</sequence>
<feature type="domain" description="DUF58" evidence="2">
    <location>
        <begin position="204"/>
        <end position="280"/>
    </location>
</feature>
<proteinExistence type="predicted"/>
<organism evidence="3 4">
    <name type="scientific">Cellulomonas shaoxiangyii</name>
    <dbReference type="NCBI Taxonomy" id="2566013"/>
    <lineage>
        <taxon>Bacteria</taxon>
        <taxon>Bacillati</taxon>
        <taxon>Actinomycetota</taxon>
        <taxon>Actinomycetes</taxon>
        <taxon>Micrococcales</taxon>
        <taxon>Cellulomonadaceae</taxon>
        <taxon>Cellulomonas</taxon>
    </lineage>
</organism>
<accession>A0A4P7SJL7</accession>
<dbReference type="Pfam" id="PF01882">
    <property type="entry name" value="DUF58"/>
    <property type="match status" value="1"/>
</dbReference>
<dbReference type="KEGG" id="celz:E5225_10335"/>
<dbReference type="OrthoDB" id="9812729at2"/>
<keyword evidence="4" id="KW-1185">Reference proteome</keyword>
<name>A0A4P7SJL7_9CELL</name>
<evidence type="ECO:0000259" key="2">
    <source>
        <dbReference type="Pfam" id="PF01882"/>
    </source>
</evidence>
<evidence type="ECO:0000256" key="1">
    <source>
        <dbReference type="SAM" id="Phobius"/>
    </source>
</evidence>
<evidence type="ECO:0000313" key="4">
    <source>
        <dbReference type="Proteomes" id="UP000296469"/>
    </source>
</evidence>
<feature type="transmembrane region" description="Helical" evidence="1">
    <location>
        <begin position="35"/>
        <end position="52"/>
    </location>
</feature>
<evidence type="ECO:0000313" key="3">
    <source>
        <dbReference type="EMBL" id="QCB93898.1"/>
    </source>
</evidence>
<keyword evidence="1" id="KW-1133">Transmembrane helix</keyword>
<dbReference type="EMBL" id="CP039291">
    <property type="protein sequence ID" value="QCB93898.1"/>
    <property type="molecule type" value="Genomic_DNA"/>
</dbReference>
<keyword evidence="1" id="KW-0472">Membrane</keyword>
<protein>
    <submittedName>
        <fullName evidence="3">DUF58 domain-containing protein</fullName>
    </submittedName>
</protein>
<dbReference type="InterPro" id="IPR002881">
    <property type="entry name" value="DUF58"/>
</dbReference>
<keyword evidence="1" id="KW-0812">Transmembrane</keyword>
<dbReference type="PANTHER" id="PTHR34351:SF1">
    <property type="entry name" value="SLR1927 PROTEIN"/>
    <property type="match status" value="1"/>
</dbReference>
<gene>
    <name evidence="3" type="ORF">E5225_10335</name>
</gene>
<dbReference type="PANTHER" id="PTHR34351">
    <property type="entry name" value="SLR1927 PROTEIN-RELATED"/>
    <property type="match status" value="1"/>
</dbReference>
<dbReference type="AlphaFoldDB" id="A0A4P7SJL7"/>
<dbReference type="Proteomes" id="UP000296469">
    <property type="component" value="Chromosome"/>
</dbReference>